<dbReference type="Gene3D" id="1.10.357.10">
    <property type="entry name" value="Tetracycline Repressor, domain 2"/>
    <property type="match status" value="1"/>
</dbReference>
<sequence length="266" mass="29131">MQRVPPRRPTGSIPPSTATSCLPLREYGRGCRKTLSGCLATSCGVRPGGSCVSAGKSAGTISTSPISPRKRPRQARAVVTVDAIFEATIQLLLSEGMHRLTTTRVAERAGVSVGTMYQYFPNKQALIYALNERYLEVLAERIETICLAHHAAPINRMVEALIETYWRAKTERPEVTRALYRSVAEMNNAELIETFARRVDAATTAMLASATDATFPDLRSVNLTVVTVTFGTVRNAFERGVTDAYSQALRQQLLEMCQAYLQAAKA</sequence>
<evidence type="ECO:0000256" key="2">
    <source>
        <dbReference type="PROSITE-ProRule" id="PRU00335"/>
    </source>
</evidence>
<dbReference type="PRINTS" id="PR00455">
    <property type="entry name" value="HTHTETR"/>
</dbReference>
<dbReference type="SUPFAM" id="SSF46689">
    <property type="entry name" value="Homeodomain-like"/>
    <property type="match status" value="1"/>
</dbReference>
<dbReference type="InterPro" id="IPR023772">
    <property type="entry name" value="DNA-bd_HTH_TetR-type_CS"/>
</dbReference>
<dbReference type="PROSITE" id="PS50977">
    <property type="entry name" value="HTH_TETR_2"/>
    <property type="match status" value="1"/>
</dbReference>
<name>A0ABX7JGX5_9RHOB</name>
<dbReference type="Pfam" id="PF17918">
    <property type="entry name" value="TetR_C_15"/>
    <property type="match status" value="1"/>
</dbReference>
<dbReference type="InterPro" id="IPR009057">
    <property type="entry name" value="Homeodomain-like_sf"/>
</dbReference>
<feature type="domain" description="HTH tetR-type" evidence="3">
    <location>
        <begin position="78"/>
        <end position="138"/>
    </location>
</feature>
<dbReference type="PANTHER" id="PTHR30055:SF223">
    <property type="entry name" value="HTH-TYPE TRANSCRIPTIONAL REGULATOR UIDR"/>
    <property type="match status" value="1"/>
</dbReference>
<dbReference type="PROSITE" id="PS01081">
    <property type="entry name" value="HTH_TETR_1"/>
    <property type="match status" value="1"/>
</dbReference>
<evidence type="ECO:0000313" key="5">
    <source>
        <dbReference type="Proteomes" id="UP000663629"/>
    </source>
</evidence>
<protein>
    <submittedName>
        <fullName evidence="4">TetR/AcrR family transcriptional regulator</fullName>
    </submittedName>
</protein>
<feature type="DNA-binding region" description="H-T-H motif" evidence="2">
    <location>
        <begin position="101"/>
        <end position="120"/>
    </location>
</feature>
<keyword evidence="5" id="KW-1185">Reference proteome</keyword>
<keyword evidence="1 2" id="KW-0238">DNA-binding</keyword>
<dbReference type="InterPro" id="IPR041669">
    <property type="entry name" value="TetR_C_15"/>
</dbReference>
<evidence type="ECO:0000256" key="1">
    <source>
        <dbReference type="ARBA" id="ARBA00023125"/>
    </source>
</evidence>
<dbReference type="EMBL" id="CP070368">
    <property type="protein sequence ID" value="QRZ12959.1"/>
    <property type="molecule type" value="Genomic_DNA"/>
</dbReference>
<evidence type="ECO:0000313" key="4">
    <source>
        <dbReference type="EMBL" id="QRZ12959.1"/>
    </source>
</evidence>
<dbReference type="Proteomes" id="UP000663629">
    <property type="component" value="Chromosome 1"/>
</dbReference>
<gene>
    <name evidence="4" type="ORF">JWJ88_10250</name>
</gene>
<dbReference type="PROSITE" id="PS51257">
    <property type="entry name" value="PROKAR_LIPOPROTEIN"/>
    <property type="match status" value="1"/>
</dbReference>
<proteinExistence type="predicted"/>
<dbReference type="InterPro" id="IPR050109">
    <property type="entry name" value="HTH-type_TetR-like_transc_reg"/>
</dbReference>
<reference evidence="4 5" key="1">
    <citation type="submission" date="2021-02" db="EMBL/GenBank/DDBJ databases">
        <title>Paracoccus methylovroum sp.nov., a new methanol and methylamine utilizing methylotrophic denitrifer.</title>
        <authorList>
            <person name="Timsy T."/>
            <person name="Behrendt U."/>
            <person name="Ulrich A."/>
            <person name="Spanner T."/>
            <person name="Foesel B.U."/>
            <person name="Horn M.A."/>
            <person name="Kolb S."/>
        </authorList>
    </citation>
    <scope>NUCLEOTIDE SEQUENCE [LARGE SCALE GENOMIC DNA]</scope>
    <source>
        <strain evidence="4 5">H4-D09</strain>
    </source>
</reference>
<accession>A0ABX7JGX5</accession>
<organism evidence="4 5">
    <name type="scientific">Paracoccus methylovorus</name>
    <dbReference type="NCBI Taxonomy" id="2812658"/>
    <lineage>
        <taxon>Bacteria</taxon>
        <taxon>Pseudomonadati</taxon>
        <taxon>Pseudomonadota</taxon>
        <taxon>Alphaproteobacteria</taxon>
        <taxon>Rhodobacterales</taxon>
        <taxon>Paracoccaceae</taxon>
        <taxon>Paracoccus</taxon>
    </lineage>
</organism>
<dbReference type="Pfam" id="PF00440">
    <property type="entry name" value="TetR_N"/>
    <property type="match status" value="1"/>
</dbReference>
<dbReference type="InterPro" id="IPR001647">
    <property type="entry name" value="HTH_TetR"/>
</dbReference>
<evidence type="ECO:0000259" key="3">
    <source>
        <dbReference type="PROSITE" id="PS50977"/>
    </source>
</evidence>
<dbReference type="PANTHER" id="PTHR30055">
    <property type="entry name" value="HTH-TYPE TRANSCRIPTIONAL REGULATOR RUTR"/>
    <property type="match status" value="1"/>
</dbReference>